<dbReference type="Proteomes" id="UP001239111">
    <property type="component" value="Chromosome 3"/>
</dbReference>
<reference evidence="1" key="1">
    <citation type="submission" date="2023-04" db="EMBL/GenBank/DDBJ databases">
        <title>A chromosome-level genome assembly of the parasitoid wasp Eretmocerus hayati.</title>
        <authorList>
            <person name="Zhong Y."/>
            <person name="Liu S."/>
            <person name="Liu Y."/>
        </authorList>
    </citation>
    <scope>NUCLEOTIDE SEQUENCE</scope>
    <source>
        <strain evidence="1">ZJU_SS_LIU_2023</strain>
    </source>
</reference>
<evidence type="ECO:0000313" key="1">
    <source>
        <dbReference type="EMBL" id="KAJ8673133.1"/>
    </source>
</evidence>
<accession>A0ACC2NPN5</accession>
<organism evidence="1 2">
    <name type="scientific">Eretmocerus hayati</name>
    <dbReference type="NCBI Taxonomy" id="131215"/>
    <lineage>
        <taxon>Eukaryota</taxon>
        <taxon>Metazoa</taxon>
        <taxon>Ecdysozoa</taxon>
        <taxon>Arthropoda</taxon>
        <taxon>Hexapoda</taxon>
        <taxon>Insecta</taxon>
        <taxon>Pterygota</taxon>
        <taxon>Neoptera</taxon>
        <taxon>Endopterygota</taxon>
        <taxon>Hymenoptera</taxon>
        <taxon>Apocrita</taxon>
        <taxon>Proctotrupomorpha</taxon>
        <taxon>Chalcidoidea</taxon>
        <taxon>Aphelinidae</taxon>
        <taxon>Aphelininae</taxon>
        <taxon>Eretmocerus</taxon>
    </lineage>
</organism>
<name>A0ACC2NPN5_9HYME</name>
<keyword evidence="2" id="KW-1185">Reference proteome</keyword>
<evidence type="ECO:0000313" key="2">
    <source>
        <dbReference type="Proteomes" id="UP001239111"/>
    </source>
</evidence>
<comment type="caution">
    <text evidence="1">The sequence shown here is derived from an EMBL/GenBank/DDBJ whole genome shotgun (WGS) entry which is preliminary data.</text>
</comment>
<gene>
    <name evidence="1" type="ORF">QAD02_004395</name>
</gene>
<sequence length="172" mass="19952">MHGNHQSPSVHLVAAEKHQQNPAESAEHEQVTLLSQLFLAFPFLRVFASFRVFRELYDDILQRFRSIRVESDTEIYEPENKDVLVLLNHFNLLIEDRYLFQTDHRPSSKTIKASVQAKLSQVRKIFYVSAFAGHMQAPALCGFERVKNQRQGDNCKGNRKQGYLRASHIKLK</sequence>
<dbReference type="EMBL" id="CM056743">
    <property type="protein sequence ID" value="KAJ8673133.1"/>
    <property type="molecule type" value="Genomic_DNA"/>
</dbReference>
<proteinExistence type="predicted"/>
<protein>
    <submittedName>
        <fullName evidence="1">Uncharacterized protein</fullName>
    </submittedName>
</protein>